<sequence length="788" mass="88651">MVSKLIRNLFLSVLFVFQLNSYALEPTRSLNIVFKNNTGQSIPISSVNLQHIIDRHTLKAKQTVALEGVVSLLLPEQCTQTKLYPNAVSADGSKSNWSMKFSSALDFTINMSGMGKAITWPNFTALDFESCHGNPAIKYQKWMKRNQDQSLIIGNNTINYKIAANSGAGSMQGTFIVDNMVIRWCSYNYDSRLNKCNQQISGHNRFLLNYYPSTNQTPTYYVTISKLPKNTTPYKEMFLFGDSLTDTHNSFALSGGDLPKGPFYNGRWSDGLMWPDYVSILTGIPVNNYAFGGMRISRRFDANLSSAIHLNKLGIDIVFMPSGLPMSPNLVDELTTALPHLKSQLLDATKERRILTTFLMGGNDFMAMAGGEIPEDYPIVFNSLARSIRADFITKLTFEEQEKLAIALFELPDITIAPQLYHSFKDGVTKTSFEDFQAEITAFNQKLWQLYVQLQNEYPHINFIHIATEKWLKDITYNRVKYGFSDGLYNNYYQHDLSSQIWGQPKTIENEPSENSSIVRSINDSSNFLGVFNLRGINETAGSAGVASVTVGPIDGFVKDSLIPYRPSLVNKAIVGGSVHPSTKTHFILAAHFIDQNLMSINNHRSTAIISDIYESKGFRPQIENSKKQAFNRLLDYSNQTHKKPDFAGCSPEQQCYFRNGNQDFVERDGFTPKVFKIINHTANPNCPEGNCSVFSVFNVQGKSRHSKQMEYLRLFPLDGSELTVPFGSYDWLNFNFKSPYTDFSVTTDKLKEHGKCKVLAVSHGTWGTTDGRCFNDDYTVCIAGKGC</sequence>
<proteinExistence type="inferred from homology"/>
<evidence type="ECO:0008006" key="4">
    <source>
        <dbReference type="Google" id="ProtNLM"/>
    </source>
</evidence>
<organism evidence="2 3">
    <name type="scientific">Vibrio sagamiensis NBRC 104589</name>
    <dbReference type="NCBI Taxonomy" id="1219064"/>
    <lineage>
        <taxon>Bacteria</taxon>
        <taxon>Pseudomonadati</taxon>
        <taxon>Pseudomonadota</taxon>
        <taxon>Gammaproteobacteria</taxon>
        <taxon>Vibrionales</taxon>
        <taxon>Vibrionaceae</taxon>
        <taxon>Vibrio</taxon>
    </lineage>
</organism>
<evidence type="ECO:0000313" key="3">
    <source>
        <dbReference type="Proteomes" id="UP000321922"/>
    </source>
</evidence>
<gene>
    <name evidence="2" type="ORF">VSA01S_13170</name>
</gene>
<dbReference type="OrthoDB" id="5292073at2"/>
<accession>A0A511QD26</accession>
<evidence type="ECO:0000256" key="1">
    <source>
        <dbReference type="ARBA" id="ARBA00008668"/>
    </source>
</evidence>
<evidence type="ECO:0000313" key="2">
    <source>
        <dbReference type="EMBL" id="GEM75205.1"/>
    </source>
</evidence>
<comment type="caution">
    <text evidence="2">The sequence shown here is derived from an EMBL/GenBank/DDBJ whole genome shotgun (WGS) entry which is preliminary data.</text>
</comment>
<dbReference type="Gene3D" id="3.40.50.1110">
    <property type="entry name" value="SGNH hydrolase"/>
    <property type="match status" value="1"/>
</dbReference>
<keyword evidence="3" id="KW-1185">Reference proteome</keyword>
<dbReference type="AlphaFoldDB" id="A0A511QD26"/>
<dbReference type="InterPro" id="IPR036514">
    <property type="entry name" value="SGNH_hydro_sf"/>
</dbReference>
<dbReference type="PANTHER" id="PTHR22835:SF659">
    <property type="entry name" value="GDSL LIPASE_ACYLHYDROLASE, PUTATIVE (AFU_ORTHOLOGUE AFUA_2G00510)-RELATED"/>
    <property type="match status" value="1"/>
</dbReference>
<dbReference type="EMBL" id="BJXJ01000010">
    <property type="protein sequence ID" value="GEM75205.1"/>
    <property type="molecule type" value="Genomic_DNA"/>
</dbReference>
<protein>
    <recommendedName>
        <fullName evidence="4">Lipase</fullName>
    </recommendedName>
</protein>
<dbReference type="Proteomes" id="UP000321922">
    <property type="component" value="Unassembled WGS sequence"/>
</dbReference>
<dbReference type="Pfam" id="PF00657">
    <property type="entry name" value="Lipase_GDSL"/>
    <property type="match status" value="1"/>
</dbReference>
<dbReference type="GO" id="GO:0016788">
    <property type="term" value="F:hydrolase activity, acting on ester bonds"/>
    <property type="evidence" value="ECO:0007669"/>
    <property type="project" value="InterPro"/>
</dbReference>
<dbReference type="InterPro" id="IPR001087">
    <property type="entry name" value="GDSL"/>
</dbReference>
<dbReference type="PANTHER" id="PTHR22835">
    <property type="entry name" value="ZINC FINGER FYVE DOMAIN CONTAINING PROTEIN"/>
    <property type="match status" value="1"/>
</dbReference>
<name>A0A511QD26_9VIBR</name>
<reference evidence="2 3" key="1">
    <citation type="submission" date="2019-07" db="EMBL/GenBank/DDBJ databases">
        <title>Whole genome shotgun sequence of Vibrio sagamiensis NBRC 104589.</title>
        <authorList>
            <person name="Hosoyama A."/>
            <person name="Uohara A."/>
            <person name="Ohji S."/>
            <person name="Ichikawa N."/>
        </authorList>
    </citation>
    <scope>NUCLEOTIDE SEQUENCE [LARGE SCALE GENOMIC DNA]</scope>
    <source>
        <strain evidence="2 3">NBRC 104589</strain>
    </source>
</reference>
<comment type="similarity">
    <text evidence="1">Belongs to the 'GDSL' lipolytic enzyme family.</text>
</comment>